<dbReference type="InterPro" id="IPR039261">
    <property type="entry name" value="FNR_nucleotide-bd"/>
</dbReference>
<dbReference type="PANTHER" id="PTHR47354">
    <property type="entry name" value="NADH OXIDOREDUCTASE HCR"/>
    <property type="match status" value="1"/>
</dbReference>
<proteinExistence type="predicted"/>
<dbReference type="CDD" id="cd06185">
    <property type="entry name" value="PDR_like"/>
    <property type="match status" value="1"/>
</dbReference>
<comment type="cofactor">
    <cofactor evidence="1">
        <name>FAD</name>
        <dbReference type="ChEBI" id="CHEBI:57692"/>
    </cofactor>
</comment>
<dbReference type="InterPro" id="IPR017927">
    <property type="entry name" value="FAD-bd_FR_type"/>
</dbReference>
<dbReference type="CDD" id="cd00207">
    <property type="entry name" value="fer2"/>
    <property type="match status" value="1"/>
</dbReference>
<keyword evidence="7" id="KW-0411">Iron-sulfur</keyword>
<dbReference type="Gene3D" id="2.40.30.10">
    <property type="entry name" value="Translation factors"/>
    <property type="match status" value="1"/>
</dbReference>
<dbReference type="Gene3D" id="3.10.20.30">
    <property type="match status" value="1"/>
</dbReference>
<dbReference type="InterPro" id="IPR001041">
    <property type="entry name" value="2Fe-2S_ferredoxin-type"/>
</dbReference>
<feature type="domain" description="FAD-binding FR-type" evidence="9">
    <location>
        <begin position="7"/>
        <end position="113"/>
    </location>
</feature>
<dbReference type="InterPro" id="IPR017938">
    <property type="entry name" value="Riboflavin_synthase-like_b-brl"/>
</dbReference>
<evidence type="ECO:0000259" key="9">
    <source>
        <dbReference type="PROSITE" id="PS51384"/>
    </source>
</evidence>
<dbReference type="PROSITE" id="PS00197">
    <property type="entry name" value="2FE2S_FER_1"/>
    <property type="match status" value="1"/>
</dbReference>
<dbReference type="PROSITE" id="PS51384">
    <property type="entry name" value="FAD_FR"/>
    <property type="match status" value="1"/>
</dbReference>
<protein>
    <submittedName>
        <fullName evidence="10">Ferredoxin-NADP reductase</fullName>
    </submittedName>
</protein>
<keyword evidence="5" id="KW-0560">Oxidoreductase</keyword>
<dbReference type="InterPro" id="IPR006058">
    <property type="entry name" value="2Fe2S_fd_BS"/>
</dbReference>
<dbReference type="EMBL" id="JAGIOB010000001">
    <property type="protein sequence ID" value="MBP2416837.1"/>
    <property type="molecule type" value="Genomic_DNA"/>
</dbReference>
<dbReference type="InterPro" id="IPR012675">
    <property type="entry name" value="Beta-grasp_dom_sf"/>
</dbReference>
<dbReference type="Pfam" id="PF00111">
    <property type="entry name" value="Fer2"/>
    <property type="match status" value="1"/>
</dbReference>
<evidence type="ECO:0000256" key="7">
    <source>
        <dbReference type="ARBA" id="ARBA00023014"/>
    </source>
</evidence>
<evidence type="ECO:0000256" key="5">
    <source>
        <dbReference type="ARBA" id="ARBA00023002"/>
    </source>
</evidence>
<evidence type="ECO:0000256" key="4">
    <source>
        <dbReference type="ARBA" id="ARBA00022723"/>
    </source>
</evidence>
<dbReference type="InterPro" id="IPR001433">
    <property type="entry name" value="OxRdtase_FAD/NAD-bd"/>
</dbReference>
<dbReference type="SUPFAM" id="SSF54292">
    <property type="entry name" value="2Fe-2S ferredoxin-like"/>
    <property type="match status" value="1"/>
</dbReference>
<evidence type="ECO:0000259" key="8">
    <source>
        <dbReference type="PROSITE" id="PS51085"/>
    </source>
</evidence>
<keyword evidence="3" id="KW-0001">2Fe-2S</keyword>
<reference evidence="10 11" key="1">
    <citation type="submission" date="2021-03" db="EMBL/GenBank/DDBJ databases">
        <title>Sequencing the genomes of 1000 actinobacteria strains.</title>
        <authorList>
            <person name="Klenk H.-P."/>
        </authorList>
    </citation>
    <scope>NUCLEOTIDE SEQUENCE [LARGE SCALE GENOMIC DNA]</scope>
    <source>
        <strain evidence="10 11">DSM 12936</strain>
    </source>
</reference>
<evidence type="ECO:0000256" key="2">
    <source>
        <dbReference type="ARBA" id="ARBA00022630"/>
    </source>
</evidence>
<dbReference type="Pfam" id="PF00175">
    <property type="entry name" value="NAD_binding_1"/>
    <property type="match status" value="1"/>
</dbReference>
<evidence type="ECO:0000256" key="6">
    <source>
        <dbReference type="ARBA" id="ARBA00023004"/>
    </source>
</evidence>
<organism evidence="10 11">
    <name type="scientific">Microlunatus capsulatus</name>
    <dbReference type="NCBI Taxonomy" id="99117"/>
    <lineage>
        <taxon>Bacteria</taxon>
        <taxon>Bacillati</taxon>
        <taxon>Actinomycetota</taxon>
        <taxon>Actinomycetes</taxon>
        <taxon>Propionibacteriales</taxon>
        <taxon>Propionibacteriaceae</taxon>
        <taxon>Microlunatus</taxon>
    </lineage>
</organism>
<evidence type="ECO:0000256" key="1">
    <source>
        <dbReference type="ARBA" id="ARBA00001974"/>
    </source>
</evidence>
<dbReference type="PANTHER" id="PTHR47354:SF1">
    <property type="entry name" value="CARNITINE MONOOXYGENASE REDUCTASE SUBUNIT"/>
    <property type="match status" value="1"/>
</dbReference>
<dbReference type="SUPFAM" id="SSF63380">
    <property type="entry name" value="Riboflavin synthase domain-like"/>
    <property type="match status" value="1"/>
</dbReference>
<evidence type="ECO:0000256" key="3">
    <source>
        <dbReference type="ARBA" id="ARBA00022714"/>
    </source>
</evidence>
<dbReference type="PROSITE" id="PS51085">
    <property type="entry name" value="2FE2S_FER_2"/>
    <property type="match status" value="1"/>
</dbReference>
<evidence type="ECO:0000313" key="11">
    <source>
        <dbReference type="Proteomes" id="UP000758168"/>
    </source>
</evidence>
<dbReference type="PRINTS" id="PR00409">
    <property type="entry name" value="PHDIOXRDTASE"/>
</dbReference>
<name>A0ABS4Z714_9ACTN</name>
<comment type="caution">
    <text evidence="10">The sequence shown here is derived from an EMBL/GenBank/DDBJ whole genome shotgun (WGS) entry which is preliminary data.</text>
</comment>
<keyword evidence="4" id="KW-0479">Metal-binding</keyword>
<keyword evidence="2" id="KW-0285">Flavoprotein</keyword>
<dbReference type="Gene3D" id="3.40.50.80">
    <property type="entry name" value="Nucleotide-binding domain of ferredoxin-NADP reductase (FNR) module"/>
    <property type="match status" value="1"/>
</dbReference>
<keyword evidence="11" id="KW-1185">Reference proteome</keyword>
<feature type="domain" description="2Fe-2S ferredoxin-type" evidence="8">
    <location>
        <begin position="241"/>
        <end position="326"/>
    </location>
</feature>
<accession>A0ABS4Z714</accession>
<keyword evidence="6" id="KW-0408">Iron</keyword>
<gene>
    <name evidence="10" type="ORF">JOF54_001759</name>
</gene>
<dbReference type="Proteomes" id="UP000758168">
    <property type="component" value="Unassembled WGS sequence"/>
</dbReference>
<sequence length="326" mass="34682">MSGMFSDVERDCVVAAHRPVAQDVVLLELVARNGRDLPPWEPGSHVDLLLPGSTTGVLERQYSLCGDPADRSRYRVAVLREVDGRGGSAAVHTDLGEGATLRVRGPRNHFHFEPPPGAPVVLVAGGIGITPLLSMAAAADAEGRDLTLVYAGRSRSRMAFVDELLARYGDRVRVHVSDEATRLDVAATLAALPADAHVYACGPVGLIGAVEEAWAGRPSGQLHVEHFEAKEFGPPVWPEPFELELALTGVTVEVPPEKSVLDVVEEQGVLVVSSCRKGTCGTCETPVLEGEVEHRDSVLTPDEQAGADTMMVCVSRAAGPRLVLDL</sequence>
<dbReference type="InterPro" id="IPR050415">
    <property type="entry name" value="MRET"/>
</dbReference>
<evidence type="ECO:0000313" key="10">
    <source>
        <dbReference type="EMBL" id="MBP2416837.1"/>
    </source>
</evidence>
<dbReference type="SUPFAM" id="SSF52343">
    <property type="entry name" value="Ferredoxin reductase-like, C-terminal NADP-linked domain"/>
    <property type="match status" value="1"/>
</dbReference>
<dbReference type="InterPro" id="IPR036010">
    <property type="entry name" value="2Fe-2S_ferredoxin-like_sf"/>
</dbReference>